<sequence length="325" mass="36710">MKKTLMTGGVLLFSFSFSQKKDSITPARQLAAYRADKFPVTRILNVEFTGVTPYTYTSESNGKELPEGKVNSMYRLKASTNINFIKKPKWIVGTTLVYQYTAADVTLPYGHKAADKNFNYHTESFNVSYISRFFNKPAVYSGSLIVDGGNKGFERVRGMVSGMVVLKATPETQIMVGLIGFVDPSSLVPVFPTFEYKHRFSGDWIAEVALPRGIYVRKEVFSGNARLSLGSELDNTFFYLYNFNNTDKTYNFSQLEINSGLIYEQRLGKYFIATLKGGLKSIPVSRIFEKNGRMNDYVFDARPQSSLYFNLGISLNPFALFQPKK</sequence>
<organism evidence="2 3">
    <name type="scientific">Elizabethkingia meningoseptica</name>
    <name type="common">Chryseobacterium meningosepticum</name>
    <dbReference type="NCBI Taxonomy" id="238"/>
    <lineage>
        <taxon>Bacteria</taxon>
        <taxon>Pseudomonadati</taxon>
        <taxon>Bacteroidota</taxon>
        <taxon>Flavobacteriia</taxon>
        <taxon>Flavobacteriales</taxon>
        <taxon>Weeksellaceae</taxon>
        <taxon>Elizabethkingia</taxon>
    </lineage>
</organism>
<dbReference type="AlphaFoldDB" id="A0A1V3TXR1"/>
<dbReference type="RefSeq" id="WP_069214135.1">
    <property type="nucleotide sequence ID" value="NZ_CP016378.1"/>
</dbReference>
<protein>
    <recommendedName>
        <fullName evidence="1">DUF6268 domain-containing protein</fullName>
    </recommendedName>
</protein>
<dbReference type="Proteomes" id="UP000188947">
    <property type="component" value="Unassembled WGS sequence"/>
</dbReference>
<evidence type="ECO:0000259" key="1">
    <source>
        <dbReference type="Pfam" id="PF19783"/>
    </source>
</evidence>
<dbReference type="InterPro" id="IPR046235">
    <property type="entry name" value="DUF6268"/>
</dbReference>
<evidence type="ECO:0000313" key="2">
    <source>
        <dbReference type="EMBL" id="OOH94186.1"/>
    </source>
</evidence>
<dbReference type="Pfam" id="PF19783">
    <property type="entry name" value="DUF6268"/>
    <property type="match status" value="1"/>
</dbReference>
<feature type="domain" description="DUF6268" evidence="1">
    <location>
        <begin position="161"/>
        <end position="315"/>
    </location>
</feature>
<accession>A0A1V3TXR1</accession>
<dbReference type="eggNOG" id="ENOG502ZA7A">
    <property type="taxonomic scope" value="Bacteria"/>
</dbReference>
<proteinExistence type="predicted"/>
<comment type="caution">
    <text evidence="2">The sequence shown here is derived from an EMBL/GenBank/DDBJ whole genome shotgun (WGS) entry which is preliminary data.</text>
</comment>
<dbReference type="EMBL" id="MPOG01000014">
    <property type="protein sequence ID" value="OOH94186.1"/>
    <property type="molecule type" value="Genomic_DNA"/>
</dbReference>
<gene>
    <name evidence="2" type="ORF">BMF97_12550</name>
</gene>
<dbReference type="STRING" id="238.BBD35_11870"/>
<keyword evidence="3" id="KW-1185">Reference proteome</keyword>
<evidence type="ECO:0000313" key="3">
    <source>
        <dbReference type="Proteomes" id="UP000188947"/>
    </source>
</evidence>
<name>A0A1V3TXR1_ELIME</name>
<reference evidence="2 3" key="1">
    <citation type="submission" date="2016-11" db="EMBL/GenBank/DDBJ databases">
        <title>Genome sequence and comparative genomic analysis of clinical strain Elizabethkingia meningoseptica 61421 PRCM.</title>
        <authorList>
            <person name="Wang M."/>
            <person name="Hu S."/>
            <person name="Cao L."/>
            <person name="Jiang T."/>
            <person name="Zhou Y."/>
            <person name="Ming D."/>
        </authorList>
    </citation>
    <scope>NUCLEOTIDE SEQUENCE [LARGE SCALE GENOMIC DNA]</scope>
    <source>
        <strain evidence="2 3">61421 PRCM</strain>
    </source>
</reference>